<keyword evidence="6 12" id="KW-1133">Transmembrane helix</keyword>
<name>A0A8J0R6D1_XENTR</name>
<accession>A0A8J0R6D1</accession>
<dbReference type="KEGG" id="xtr:101731098"/>
<dbReference type="InterPro" id="IPR000276">
    <property type="entry name" value="GPCR_Rhodpsn"/>
</dbReference>
<evidence type="ECO:0000256" key="4">
    <source>
        <dbReference type="ARBA" id="ARBA00022692"/>
    </source>
</evidence>
<dbReference type="Pfam" id="PF13853">
    <property type="entry name" value="7tm_4"/>
    <property type="match status" value="1"/>
</dbReference>
<dbReference type="PROSITE" id="PS00237">
    <property type="entry name" value="G_PROTEIN_RECEP_F1_1"/>
    <property type="match status" value="1"/>
</dbReference>
<dbReference type="OMA" id="TIMAMYL"/>
<dbReference type="InterPro" id="IPR000725">
    <property type="entry name" value="Olfact_rcpt"/>
</dbReference>
<evidence type="ECO:0000256" key="6">
    <source>
        <dbReference type="ARBA" id="ARBA00022989"/>
    </source>
</evidence>
<dbReference type="PROSITE" id="PS50262">
    <property type="entry name" value="G_PROTEIN_RECEP_F1_2"/>
    <property type="match status" value="1"/>
</dbReference>
<gene>
    <name evidence="16" type="primary">or5do3</name>
    <name evidence="15" type="synonym">LOC101731098</name>
</gene>
<evidence type="ECO:0000259" key="13">
    <source>
        <dbReference type="PROSITE" id="PS50262"/>
    </source>
</evidence>
<dbReference type="GO" id="GO:0004984">
    <property type="term" value="F:olfactory receptor activity"/>
    <property type="evidence" value="ECO:0000318"/>
    <property type="project" value="GO_Central"/>
</dbReference>
<dbReference type="Proteomes" id="UP000008143">
    <property type="component" value="Chromosome 8"/>
</dbReference>
<evidence type="ECO:0000313" key="16">
    <source>
        <dbReference type="Xenbase" id="XB-GENE-29085095"/>
    </source>
</evidence>
<feature type="transmembrane region" description="Helical" evidence="12">
    <location>
        <begin position="29"/>
        <end position="57"/>
    </location>
</feature>
<dbReference type="AGR" id="Xenbase:XB-GENE-29085095"/>
<dbReference type="RefSeq" id="XP_004917576.3">
    <property type="nucleotide sequence ID" value="XM_004917519.3"/>
</dbReference>
<keyword evidence="4 11" id="KW-0812">Transmembrane</keyword>
<feature type="transmembrane region" description="Helical" evidence="12">
    <location>
        <begin position="246"/>
        <end position="265"/>
    </location>
</feature>
<dbReference type="InterPro" id="IPR050516">
    <property type="entry name" value="Olfactory_GPCR"/>
</dbReference>
<dbReference type="GO" id="GO:0004930">
    <property type="term" value="F:G protein-coupled receptor activity"/>
    <property type="evidence" value="ECO:0007669"/>
    <property type="project" value="UniProtKB-KW"/>
</dbReference>
<evidence type="ECO:0000256" key="3">
    <source>
        <dbReference type="ARBA" id="ARBA00022475"/>
    </source>
</evidence>
<reference evidence="15" key="1">
    <citation type="submission" date="2025-08" db="UniProtKB">
        <authorList>
            <consortium name="RefSeq"/>
        </authorList>
    </citation>
    <scope>IDENTIFICATION</scope>
    <source>
        <strain evidence="15">Nigerian</strain>
        <tissue evidence="15">Liver and blood</tissue>
    </source>
</reference>
<evidence type="ECO:0000256" key="2">
    <source>
        <dbReference type="ARBA" id="ARBA00010663"/>
    </source>
</evidence>
<keyword evidence="3 12" id="KW-1003">Cell membrane</keyword>
<evidence type="ECO:0000256" key="12">
    <source>
        <dbReference type="RuleBase" id="RU363047"/>
    </source>
</evidence>
<dbReference type="PRINTS" id="PR00237">
    <property type="entry name" value="GPCRRHODOPSN"/>
</dbReference>
<evidence type="ECO:0000313" key="14">
    <source>
        <dbReference type="Proteomes" id="UP000008143"/>
    </source>
</evidence>
<feature type="transmembrane region" description="Helical" evidence="12">
    <location>
        <begin position="277"/>
        <end position="296"/>
    </location>
</feature>
<dbReference type="AlphaFoldDB" id="A0A8J0R6D1"/>
<feature type="transmembrane region" description="Helical" evidence="12">
    <location>
        <begin position="64"/>
        <end position="82"/>
    </location>
</feature>
<protein>
    <recommendedName>
        <fullName evidence="12">Olfactory receptor</fullName>
    </recommendedName>
</protein>
<evidence type="ECO:0000256" key="8">
    <source>
        <dbReference type="ARBA" id="ARBA00023136"/>
    </source>
</evidence>
<feature type="domain" description="G-protein coupled receptors family 1 profile" evidence="13">
    <location>
        <begin position="45"/>
        <end position="294"/>
    </location>
</feature>
<comment type="subcellular location">
    <subcellularLocation>
        <location evidence="1 12">Cell membrane</location>
        <topology evidence="1 12">Multi-pass membrane protein</topology>
    </subcellularLocation>
</comment>
<evidence type="ECO:0000256" key="11">
    <source>
        <dbReference type="RuleBase" id="RU000688"/>
    </source>
</evidence>
<keyword evidence="9 11" id="KW-0675">Receptor</keyword>
<dbReference type="PANTHER" id="PTHR26452">
    <property type="entry name" value="OLFACTORY RECEPTOR"/>
    <property type="match status" value="1"/>
</dbReference>
<proteinExistence type="inferred from homology"/>
<evidence type="ECO:0000256" key="7">
    <source>
        <dbReference type="ARBA" id="ARBA00023040"/>
    </source>
</evidence>
<evidence type="ECO:0000313" key="15">
    <source>
        <dbReference type="RefSeq" id="XP_004917576.3"/>
    </source>
</evidence>
<dbReference type="FunFam" id="1.20.1070.10:FF:000015">
    <property type="entry name" value="Olfactory receptor"/>
    <property type="match status" value="1"/>
</dbReference>
<dbReference type="InterPro" id="IPR017452">
    <property type="entry name" value="GPCR_Rhodpsn_7TM"/>
</dbReference>
<evidence type="ECO:0000256" key="1">
    <source>
        <dbReference type="ARBA" id="ARBA00004651"/>
    </source>
</evidence>
<dbReference type="PRINTS" id="PR00245">
    <property type="entry name" value="OLFACTORYR"/>
</dbReference>
<dbReference type="CDD" id="cd13954">
    <property type="entry name" value="7tmA_OR"/>
    <property type="match status" value="1"/>
</dbReference>
<dbReference type="Gene3D" id="1.20.1070.10">
    <property type="entry name" value="Rhodopsin 7-helix transmembrane proteins"/>
    <property type="match status" value="1"/>
</dbReference>
<keyword evidence="7 11" id="KW-0297">G-protein coupled receptor</keyword>
<keyword evidence="5 12" id="KW-0552">Olfaction</keyword>
<evidence type="ECO:0000256" key="5">
    <source>
        <dbReference type="ARBA" id="ARBA00022725"/>
    </source>
</evidence>
<sequence>MVGIMDYRNQTLTNRFILLGLTDIQYLQVFYVLIFSVIYIITVLGNSLLIIAVLINVHLQTPMYFFLTNLAVIDICCASAVVPEILVNTLSLDKSVSLAECALQMFLSLVLGTTECLILAVMAYDRFVAICRPLHYNAVTNKRVCILLTAFCWSIGFINSTIHMALTFQLPFCRSHHIDHYFCEIPPILQLSCSDTWYNEVSVYISACLIVISSFCLTLASYIYIISTIFRIHSTQGRQKTFSTCASHLTVVCMYYGTIMAMYLGPHSAYSPERAKITSIIYTSVTPMLNPIIYSVRNKDIKHTITVKMIKKCVVWF</sequence>
<organism evidence="14 15">
    <name type="scientific">Xenopus tropicalis</name>
    <name type="common">Western clawed frog</name>
    <name type="synonym">Silurana tropicalis</name>
    <dbReference type="NCBI Taxonomy" id="8364"/>
    <lineage>
        <taxon>Eukaryota</taxon>
        <taxon>Metazoa</taxon>
        <taxon>Chordata</taxon>
        <taxon>Craniata</taxon>
        <taxon>Vertebrata</taxon>
        <taxon>Euteleostomi</taxon>
        <taxon>Amphibia</taxon>
        <taxon>Batrachia</taxon>
        <taxon>Anura</taxon>
        <taxon>Pipoidea</taxon>
        <taxon>Pipidae</taxon>
        <taxon>Xenopodinae</taxon>
        <taxon>Xenopus</taxon>
        <taxon>Silurana</taxon>
    </lineage>
</organism>
<dbReference type="SUPFAM" id="SSF81321">
    <property type="entry name" value="Family A G protein-coupled receptor-like"/>
    <property type="match status" value="1"/>
</dbReference>
<keyword evidence="10 11" id="KW-0807">Transducer</keyword>
<keyword evidence="14" id="KW-1185">Reference proteome</keyword>
<feature type="transmembrane region" description="Helical" evidence="12">
    <location>
        <begin position="102"/>
        <end position="124"/>
    </location>
</feature>
<evidence type="ECO:0000256" key="10">
    <source>
        <dbReference type="ARBA" id="ARBA00023224"/>
    </source>
</evidence>
<keyword evidence="8 12" id="KW-0472">Membrane</keyword>
<dbReference type="FunFam" id="1.10.1220.70:FF:000001">
    <property type="entry name" value="Olfactory receptor"/>
    <property type="match status" value="1"/>
</dbReference>
<comment type="similarity">
    <text evidence="2 11">Belongs to the G-protein coupled receptor 1 family.</text>
</comment>
<feature type="transmembrane region" description="Helical" evidence="12">
    <location>
        <begin position="201"/>
        <end position="225"/>
    </location>
</feature>
<evidence type="ECO:0000256" key="9">
    <source>
        <dbReference type="ARBA" id="ARBA00023170"/>
    </source>
</evidence>
<dbReference type="GO" id="GO:0005886">
    <property type="term" value="C:plasma membrane"/>
    <property type="evidence" value="ECO:0007669"/>
    <property type="project" value="UniProtKB-SubCell"/>
</dbReference>
<keyword evidence="12" id="KW-0716">Sensory transduction</keyword>
<dbReference type="GO" id="GO:0005549">
    <property type="term" value="F:odorant binding"/>
    <property type="evidence" value="ECO:0000318"/>
    <property type="project" value="GO_Central"/>
</dbReference>
<feature type="transmembrane region" description="Helical" evidence="12">
    <location>
        <begin position="144"/>
        <end position="166"/>
    </location>
</feature>
<dbReference type="Xenbase" id="XB-GENE-29085095">
    <property type="gene designation" value="or5do3"/>
</dbReference>
<dbReference type="OrthoDB" id="9895897at2759"/>